<dbReference type="AlphaFoldDB" id="A0A833KZY4"/>
<evidence type="ECO:0000313" key="1">
    <source>
        <dbReference type="EMBL" id="KAF0133154.1"/>
    </source>
</evidence>
<comment type="caution">
    <text evidence="1">The sequence shown here is derived from an EMBL/GenBank/DDBJ whole genome shotgun (WGS) entry which is preliminary data.</text>
</comment>
<dbReference type="EMBL" id="WPAF01000033">
    <property type="protein sequence ID" value="KAF0133154.1"/>
    <property type="molecule type" value="Genomic_DNA"/>
</dbReference>
<gene>
    <name evidence="1" type="ORF">FD145_1412</name>
</gene>
<sequence>MIQIIKKPLKLPITTTNPQIWIRAPIDLKLGSMYGLDTRLLHQQIKDFVLSPAGRSFVKRSAALARNERWLRLRSVDLELFQWGSFQFIFKAVVNKGFFNQAEFCFVLSKGGENDALTIQDFNNLQKAYLRAPDFVVEPLSLFTDSKITVYSTRLYPEHLEVNYNPDGVFGRCGLHINSAKVKNTVRPFNLEEQDALLEEMIKILTILYIRSGGEFVSNFGVNAGDFILDYRGLDDFSMRLITVRGKEKCDIPHFICRLITYPTPVRQGFGDDWGKGTKKDPLLVAFLFDLKTLRNGLRKAFKYYYCSMGHSENVSALATERDIKQWLGQYNTAWIRGELAGFISWHEQQMVEAHLSELPVHYHIRSDGSD</sequence>
<organism evidence="1 2">
    <name type="scientific">Candidatus Saganbacteria bacterium</name>
    <dbReference type="NCBI Taxonomy" id="2575572"/>
    <lineage>
        <taxon>Bacteria</taxon>
        <taxon>Bacillati</taxon>
        <taxon>Saganbacteria</taxon>
    </lineage>
</organism>
<protein>
    <submittedName>
        <fullName evidence="1">Uncharacterized protein</fullName>
    </submittedName>
</protein>
<proteinExistence type="predicted"/>
<evidence type="ECO:0000313" key="2">
    <source>
        <dbReference type="Proteomes" id="UP000488506"/>
    </source>
</evidence>
<name>A0A833KZY4_UNCSA</name>
<reference evidence="1 2" key="1">
    <citation type="submission" date="2019-12" db="EMBL/GenBank/DDBJ databases">
        <authorList>
            <person name="Wolfe R."/>
            <person name="Danczak R."/>
            <person name="Wilkins M."/>
        </authorList>
    </citation>
    <scope>NUCLEOTIDE SEQUENCE [LARGE SCALE GENOMIC DNA]</scope>
    <source>
        <strain evidence="1">X2_MaxBin.013</strain>
    </source>
</reference>
<dbReference type="Proteomes" id="UP000488506">
    <property type="component" value="Unassembled WGS sequence"/>
</dbReference>
<accession>A0A833KZY4</accession>